<dbReference type="InterPro" id="IPR029065">
    <property type="entry name" value="Enolase_C-like"/>
</dbReference>
<name>A0ABT5MDX2_9BURK</name>
<gene>
    <name evidence="5" type="ORF">PSQ39_09090</name>
</gene>
<proteinExistence type="predicted"/>
<dbReference type="SFLD" id="SFLDG00179">
    <property type="entry name" value="mandelate_racemase"/>
    <property type="match status" value="1"/>
</dbReference>
<dbReference type="PROSITE" id="PS00909">
    <property type="entry name" value="MR_MLE_2"/>
    <property type="match status" value="1"/>
</dbReference>
<dbReference type="SFLD" id="SFLDF00134">
    <property type="entry name" value="L-talarate/galactarate_dehydra"/>
    <property type="match status" value="1"/>
</dbReference>
<accession>A0ABT5MDX2</accession>
<dbReference type="Pfam" id="PF13378">
    <property type="entry name" value="MR_MLE_C"/>
    <property type="match status" value="1"/>
</dbReference>
<dbReference type="NCBIfam" id="NF047820">
    <property type="entry name" value="TalGalacDh"/>
    <property type="match status" value="1"/>
</dbReference>
<comment type="caution">
    <text evidence="5">The sequence shown here is derived from an EMBL/GenBank/DDBJ whole genome shotgun (WGS) entry which is preliminary data.</text>
</comment>
<dbReference type="SFLD" id="SFLDS00001">
    <property type="entry name" value="Enolase"/>
    <property type="match status" value="1"/>
</dbReference>
<dbReference type="InterPro" id="IPR033978">
    <property type="entry name" value="L-talarate_dehydratase"/>
</dbReference>
<dbReference type="EMBL" id="JAQSIO010000003">
    <property type="protein sequence ID" value="MDD0814783.1"/>
    <property type="molecule type" value="Genomic_DNA"/>
</dbReference>
<dbReference type="InterPro" id="IPR029017">
    <property type="entry name" value="Enolase-like_N"/>
</dbReference>
<dbReference type="InterPro" id="IPR036849">
    <property type="entry name" value="Enolase-like_C_sf"/>
</dbReference>
<dbReference type="CDD" id="cd03316">
    <property type="entry name" value="MR_like"/>
    <property type="match status" value="1"/>
</dbReference>
<reference evidence="5 6" key="1">
    <citation type="submission" date="2023-02" db="EMBL/GenBank/DDBJ databases">
        <title>Bacterial whole genome sequence for Curvibacter sp. HBC28.</title>
        <authorList>
            <person name="Le V."/>
            <person name="Ko S.-R."/>
            <person name="Ahn C.-Y."/>
            <person name="Oh H.-M."/>
        </authorList>
    </citation>
    <scope>NUCLEOTIDE SEQUENCE [LARGE SCALE GENOMIC DNA]</scope>
    <source>
        <strain evidence="5 6">HBC28</strain>
    </source>
</reference>
<keyword evidence="3" id="KW-0460">Magnesium</keyword>
<dbReference type="InterPro" id="IPR013342">
    <property type="entry name" value="Mandelate_racemase_C"/>
</dbReference>
<dbReference type="PANTHER" id="PTHR13794">
    <property type="entry name" value="ENOLASE SUPERFAMILY, MANDELATE RACEMASE"/>
    <property type="match status" value="1"/>
</dbReference>
<evidence type="ECO:0000256" key="1">
    <source>
        <dbReference type="ARBA" id="ARBA00001946"/>
    </source>
</evidence>
<dbReference type="RefSeq" id="WP_273926455.1">
    <property type="nucleotide sequence ID" value="NZ_JAQSIO010000003.1"/>
</dbReference>
<protein>
    <submittedName>
        <fullName evidence="5">Mandelate racemase/muconate lactonizing enzyme family protein</fullName>
    </submittedName>
</protein>
<dbReference type="InterPro" id="IPR018110">
    <property type="entry name" value="Mandel_Rmase/mucon_lact_enz_CS"/>
</dbReference>
<sequence>MSAATVTATSSSDSIVWVRVSSCYLPLANPISDAKVLTGRQKPMTEIAMLFAEIETRDGHRGLGFSYAKRAGGPGQFAHAQEIAPALLGEDPSDIAKLWTKLCWAGASVGRSGMGVQAIGAFDVALYDLKARRAGLSLSKFLGSQRDSVRCYNTSGGFLHTPVDQLVVNAQASVARGIGGIKLKVGQPDCAADIARLTAVRQQLGEAVPIMVDANQQWDRPTAQRMCRIFEQFNLVWIEEPLDAYDFEGHAALAAQFDTPIATGEMLTSTQEHFELIRHRAADYLMPDGPRVGGITPFLKIAAQAEHAGLMLGPHFAMELHVHLGAIYPTEPWVEHFDWLEPLFNERLEIRDGRMLVPTRPGLGLSLSEQALAWTRGAAEFGKRP</sequence>
<evidence type="ECO:0000313" key="5">
    <source>
        <dbReference type="EMBL" id="MDD0814783.1"/>
    </source>
</evidence>
<dbReference type="SUPFAM" id="SSF51604">
    <property type="entry name" value="Enolase C-terminal domain-like"/>
    <property type="match status" value="1"/>
</dbReference>
<evidence type="ECO:0000259" key="4">
    <source>
        <dbReference type="SMART" id="SM00922"/>
    </source>
</evidence>
<dbReference type="SUPFAM" id="SSF54826">
    <property type="entry name" value="Enolase N-terminal domain-like"/>
    <property type="match status" value="1"/>
</dbReference>
<dbReference type="Gene3D" id="3.30.390.10">
    <property type="entry name" value="Enolase-like, N-terminal domain"/>
    <property type="match status" value="1"/>
</dbReference>
<dbReference type="InterPro" id="IPR013341">
    <property type="entry name" value="Mandelate_racemase_N_dom"/>
</dbReference>
<dbReference type="Pfam" id="PF02746">
    <property type="entry name" value="MR_MLE_N"/>
    <property type="match status" value="1"/>
</dbReference>
<keyword evidence="2" id="KW-0479">Metal-binding</keyword>
<evidence type="ECO:0000256" key="3">
    <source>
        <dbReference type="ARBA" id="ARBA00022842"/>
    </source>
</evidence>
<comment type="cofactor">
    <cofactor evidence="1">
        <name>Mg(2+)</name>
        <dbReference type="ChEBI" id="CHEBI:18420"/>
    </cofactor>
</comment>
<dbReference type="SMART" id="SM00922">
    <property type="entry name" value="MR_MLE"/>
    <property type="match status" value="1"/>
</dbReference>
<organism evidence="5 6">
    <name type="scientific">Curvibacter microcysteis</name>
    <dbReference type="NCBI Taxonomy" id="3026419"/>
    <lineage>
        <taxon>Bacteria</taxon>
        <taxon>Pseudomonadati</taxon>
        <taxon>Pseudomonadota</taxon>
        <taxon>Betaproteobacteria</taxon>
        <taxon>Burkholderiales</taxon>
        <taxon>Comamonadaceae</taxon>
        <taxon>Curvibacter</taxon>
    </lineage>
</organism>
<dbReference type="InterPro" id="IPR046945">
    <property type="entry name" value="RHMD-like"/>
</dbReference>
<evidence type="ECO:0000256" key="2">
    <source>
        <dbReference type="ARBA" id="ARBA00022723"/>
    </source>
</evidence>
<evidence type="ECO:0000313" key="6">
    <source>
        <dbReference type="Proteomes" id="UP001528672"/>
    </source>
</evidence>
<keyword evidence="6" id="KW-1185">Reference proteome</keyword>
<dbReference type="Gene3D" id="3.20.20.120">
    <property type="entry name" value="Enolase-like C-terminal domain"/>
    <property type="match status" value="1"/>
</dbReference>
<feature type="domain" description="Mandelate racemase/muconate lactonizing enzyme C-terminal" evidence="4">
    <location>
        <begin position="163"/>
        <end position="260"/>
    </location>
</feature>
<dbReference type="Proteomes" id="UP001528672">
    <property type="component" value="Unassembled WGS sequence"/>
</dbReference>
<dbReference type="PANTHER" id="PTHR13794:SF58">
    <property type="entry name" value="MITOCHONDRIAL ENOLASE SUPERFAMILY MEMBER 1"/>
    <property type="match status" value="1"/>
</dbReference>